<dbReference type="RefSeq" id="WP_142871244.1">
    <property type="nucleotide sequence ID" value="NZ_CP045503.2"/>
</dbReference>
<feature type="domain" description="FRG" evidence="1">
    <location>
        <begin position="149"/>
        <end position="241"/>
    </location>
</feature>
<dbReference type="Pfam" id="PF08867">
    <property type="entry name" value="FRG"/>
    <property type="match status" value="1"/>
</dbReference>
<evidence type="ECO:0000313" key="3">
    <source>
        <dbReference type="Proteomes" id="UP000316416"/>
    </source>
</evidence>
<evidence type="ECO:0000259" key="1">
    <source>
        <dbReference type="SMART" id="SM00901"/>
    </source>
</evidence>
<gene>
    <name evidence="2" type="ORF">FM038_012575</name>
</gene>
<name>A0ABX6V8M2_9GAMM</name>
<organism evidence="2 3">
    <name type="scientific">Shewanella eurypsychrophilus</name>
    <dbReference type="NCBI Taxonomy" id="2593656"/>
    <lineage>
        <taxon>Bacteria</taxon>
        <taxon>Pseudomonadati</taxon>
        <taxon>Pseudomonadota</taxon>
        <taxon>Gammaproteobacteria</taxon>
        <taxon>Alteromonadales</taxon>
        <taxon>Shewanellaceae</taxon>
        <taxon>Shewanella</taxon>
    </lineage>
</organism>
<proteinExistence type="predicted"/>
<dbReference type="InterPro" id="IPR014966">
    <property type="entry name" value="FRG-dom"/>
</dbReference>
<dbReference type="Proteomes" id="UP000316416">
    <property type="component" value="Chromosome"/>
</dbReference>
<protein>
    <submittedName>
        <fullName evidence="2">FRG domain-containing protein</fullName>
    </submittedName>
</protein>
<reference evidence="2" key="1">
    <citation type="submission" date="2021-07" db="EMBL/GenBank/DDBJ databases">
        <title>Shewanella sp. YLB-07 whole genome sequence.</title>
        <authorList>
            <person name="Yu L."/>
        </authorList>
    </citation>
    <scope>NUCLEOTIDE SEQUENCE</scope>
    <source>
        <strain evidence="2">YLB-08</strain>
    </source>
</reference>
<dbReference type="EMBL" id="CP045503">
    <property type="protein sequence ID" value="QPG58181.1"/>
    <property type="molecule type" value="Genomic_DNA"/>
</dbReference>
<dbReference type="SMART" id="SM00901">
    <property type="entry name" value="FRG"/>
    <property type="match status" value="1"/>
</dbReference>
<evidence type="ECO:0000313" key="2">
    <source>
        <dbReference type="EMBL" id="QPG58181.1"/>
    </source>
</evidence>
<keyword evidence="3" id="KW-1185">Reference proteome</keyword>
<sequence>MKGQWIGVYTGSVDGKLMINVDETSTCYEAVTYIYPHNKDIPSSVAYLKTRDKSLEQELEANVVPIDPITGFPGQWKDIKKHYSDDIVHSDTSHIKLKLIGNKLNITSISDIGVELSSELEMPTKTDESKVIGQRMSWSEFKSHISDLTDSQYLYRGQKKDWRLRTTFHRGERYRISEFTRADVKQLHKRLSAITSHYFDLTVPEQNGAFFNLLQHHGYPTPLLDWSYSPYVAAFFAFRGWPINYSGEENVRIYLFNNKAWLDKYPQIQNIDPPYPHLSVMEFIAIDNPRLVPQQAITTVTNLDDIEAYILDKQEKDGIEYIKAIDISAKEREIAMSDLRFMGITAGSMFPSIDGVCEELRERNFVR</sequence>
<accession>A0ABX6V8M2</accession>